<feature type="transmembrane region" description="Helical" evidence="7">
    <location>
        <begin position="176"/>
        <end position="195"/>
    </location>
</feature>
<dbReference type="InterPro" id="IPR032816">
    <property type="entry name" value="VTT_dom"/>
</dbReference>
<dbReference type="AlphaFoldDB" id="A0A6C7EBJ6"/>
<comment type="subcellular location">
    <subcellularLocation>
        <location evidence="1">Cell membrane</location>
        <topology evidence="1">Multi-pass membrane protein</topology>
    </subcellularLocation>
</comment>
<dbReference type="KEGG" id="aym:YM304_33790"/>
<evidence type="ECO:0000256" key="1">
    <source>
        <dbReference type="ARBA" id="ARBA00004651"/>
    </source>
</evidence>
<feature type="transmembrane region" description="Helical" evidence="7">
    <location>
        <begin position="143"/>
        <end position="164"/>
    </location>
</feature>
<dbReference type="PANTHER" id="PTHR42709">
    <property type="entry name" value="ALKALINE PHOSPHATASE LIKE PROTEIN"/>
    <property type="match status" value="1"/>
</dbReference>
<evidence type="ECO:0000256" key="2">
    <source>
        <dbReference type="ARBA" id="ARBA00010792"/>
    </source>
</evidence>
<protein>
    <recommendedName>
        <fullName evidence="8">VTT domain-containing protein</fullName>
    </recommendedName>
</protein>
<proteinExistence type="inferred from homology"/>
<keyword evidence="4 7" id="KW-0812">Transmembrane</keyword>
<feature type="transmembrane region" description="Helical" evidence="7">
    <location>
        <begin position="20"/>
        <end position="39"/>
    </location>
</feature>
<accession>A0A6C7EBJ6</accession>
<dbReference type="Pfam" id="PF09335">
    <property type="entry name" value="VTT_dom"/>
    <property type="match status" value="1"/>
</dbReference>
<evidence type="ECO:0000256" key="5">
    <source>
        <dbReference type="ARBA" id="ARBA00022989"/>
    </source>
</evidence>
<evidence type="ECO:0000259" key="8">
    <source>
        <dbReference type="Pfam" id="PF09335"/>
    </source>
</evidence>
<dbReference type="InterPro" id="IPR051311">
    <property type="entry name" value="DedA_domain"/>
</dbReference>
<dbReference type="OrthoDB" id="162303at2"/>
<comment type="similarity">
    <text evidence="2">Belongs to the DedA family.</text>
</comment>
<reference evidence="9 10" key="1">
    <citation type="journal article" date="2013" name="Int. J. Syst. Evol. Microbiol.">
        <title>Ilumatobacter nonamiense sp. nov. and Ilumatobacter coccineum sp. nov., isolated from seashore sand.</title>
        <authorList>
            <person name="Matsumoto A."/>
            <person name="Kasai H."/>
            <person name="Matsuo Y."/>
            <person name="Shizuri Y."/>
            <person name="Ichikawa N."/>
            <person name="Fujita N."/>
            <person name="Omura S."/>
            <person name="Takahashi Y."/>
        </authorList>
    </citation>
    <scope>NUCLEOTIDE SEQUENCE [LARGE SCALE GENOMIC DNA]</scope>
    <source>
        <strain evidence="10">NBRC 103263 / KCTC 29153 / YM16-304</strain>
    </source>
</reference>
<dbReference type="GO" id="GO:0005886">
    <property type="term" value="C:plasma membrane"/>
    <property type="evidence" value="ECO:0007669"/>
    <property type="project" value="UniProtKB-SubCell"/>
</dbReference>
<keyword evidence="10" id="KW-1185">Reference proteome</keyword>
<dbReference type="EMBL" id="AP012057">
    <property type="protein sequence ID" value="BAN03693.1"/>
    <property type="molecule type" value="Genomic_DNA"/>
</dbReference>
<dbReference type="RefSeq" id="WP_015442940.1">
    <property type="nucleotide sequence ID" value="NC_020520.1"/>
</dbReference>
<dbReference type="Proteomes" id="UP000011863">
    <property type="component" value="Chromosome"/>
</dbReference>
<keyword evidence="5 7" id="KW-1133">Transmembrane helix</keyword>
<sequence>MLANIITDLTDKLDEFSSNWWFLLVIFIIALLDSIIPVVPSETTVIIGGVAAGQGNQNIALVIFAGAFGAFCGDNIAYWIGDKFKRRVYAWADKKPSRRDRLDGAARQIKKRGGMLLITARFIPGGRTILTVSSGVTEQPRRWFMAWIAVATTIWASYAGLLGFFFGKQFEDNHTLAFWLAFATALSITGLIELVRWLRERRKRPAAA</sequence>
<keyword evidence="6 7" id="KW-0472">Membrane</keyword>
<dbReference type="PANTHER" id="PTHR42709:SF6">
    <property type="entry name" value="UNDECAPRENYL PHOSPHATE TRANSPORTER A"/>
    <property type="match status" value="1"/>
</dbReference>
<feature type="transmembrane region" description="Helical" evidence="7">
    <location>
        <begin position="59"/>
        <end position="80"/>
    </location>
</feature>
<evidence type="ECO:0000313" key="9">
    <source>
        <dbReference type="EMBL" id="BAN03693.1"/>
    </source>
</evidence>
<evidence type="ECO:0000256" key="7">
    <source>
        <dbReference type="SAM" id="Phobius"/>
    </source>
</evidence>
<evidence type="ECO:0000256" key="4">
    <source>
        <dbReference type="ARBA" id="ARBA00022692"/>
    </source>
</evidence>
<keyword evidence="3" id="KW-1003">Cell membrane</keyword>
<feature type="domain" description="VTT" evidence="8">
    <location>
        <begin position="39"/>
        <end position="160"/>
    </location>
</feature>
<evidence type="ECO:0000256" key="6">
    <source>
        <dbReference type="ARBA" id="ARBA00023136"/>
    </source>
</evidence>
<evidence type="ECO:0000256" key="3">
    <source>
        <dbReference type="ARBA" id="ARBA00022475"/>
    </source>
</evidence>
<gene>
    <name evidence="9" type="ORF">YM304_33790</name>
</gene>
<evidence type="ECO:0000313" key="10">
    <source>
        <dbReference type="Proteomes" id="UP000011863"/>
    </source>
</evidence>
<organism evidence="9 10">
    <name type="scientific">Ilumatobacter coccineus (strain NBRC 103263 / KCTC 29153 / YM16-304)</name>
    <dbReference type="NCBI Taxonomy" id="1313172"/>
    <lineage>
        <taxon>Bacteria</taxon>
        <taxon>Bacillati</taxon>
        <taxon>Actinomycetota</taxon>
        <taxon>Acidimicrobiia</taxon>
        <taxon>Acidimicrobiales</taxon>
        <taxon>Ilumatobacteraceae</taxon>
        <taxon>Ilumatobacter</taxon>
    </lineage>
</organism>
<name>A0A6C7EBJ6_ILUCY</name>